<evidence type="ECO:0000313" key="4">
    <source>
        <dbReference type="Proteomes" id="UP000094271"/>
    </source>
</evidence>
<reference evidence="3 4" key="1">
    <citation type="submission" date="2016-08" db="EMBL/GenBank/DDBJ databases">
        <authorList>
            <person name="Seilhamer J.J."/>
        </authorList>
    </citation>
    <scope>NUCLEOTIDE SEQUENCE [LARGE SCALE GENOMIC DNA]</scope>
    <source>
        <strain evidence="3 4">NML150140-1</strain>
    </source>
</reference>
<name>A0A1E3UM22_9FIRM</name>
<feature type="chain" id="PRO_5039255119" description="DUF4300 domain-containing protein" evidence="1">
    <location>
        <begin position="26"/>
        <end position="333"/>
    </location>
</feature>
<dbReference type="EMBL" id="MEHA01000003">
    <property type="protein sequence ID" value="ODR54098.1"/>
    <property type="molecule type" value="Genomic_DNA"/>
</dbReference>
<dbReference type="Pfam" id="PF14133">
    <property type="entry name" value="DUF4300"/>
    <property type="match status" value="1"/>
</dbReference>
<dbReference type="PROSITE" id="PS51257">
    <property type="entry name" value="PROKAR_LIPOPROTEIN"/>
    <property type="match status" value="1"/>
</dbReference>
<keyword evidence="1" id="KW-0732">Signal</keyword>
<comment type="caution">
    <text evidence="3">The sequence shown here is derived from an EMBL/GenBank/DDBJ whole genome shotgun (WGS) entry which is preliminary data.</text>
</comment>
<evidence type="ECO:0000313" key="3">
    <source>
        <dbReference type="EMBL" id="ODR54098.1"/>
    </source>
</evidence>
<protein>
    <recommendedName>
        <fullName evidence="2">DUF4300 domain-containing protein</fullName>
    </recommendedName>
</protein>
<evidence type="ECO:0000259" key="2">
    <source>
        <dbReference type="Pfam" id="PF14133"/>
    </source>
</evidence>
<dbReference type="Proteomes" id="UP000094271">
    <property type="component" value="Unassembled WGS sequence"/>
</dbReference>
<sequence>MEQIMKSFRQTMLAICVILIASAFAGCGADADLPDKRPALEKIEYTNLNDSGSRELLQELLSDAGVSDGRIQGFSRRVDHFNDSVKQEWLTDGFEEAGMLYTKYDPYTMQDEWTAKNGTFPGYNCRITAMNLFGDVLSVSADSQINAGEDVLFVDEETLKTDPDALGGSSLADFRALYSSMKAEDTTEIKRHVQTVQEEWASRGVTFRENERIRLITVFFHDKPTEEESLLFVGHVGVLLTAEDGTLYFVEKVAFQEPYRMLRFADRTALSDYLMGKYDTSWGQDTASPFIMENDKLMDGWRPNTDGGAYADLVPSGGVDEYCKSFRKHQPKG</sequence>
<gene>
    <name evidence="3" type="ORF">BEI59_05965</name>
</gene>
<accession>A0A1E3UM22</accession>
<feature type="signal peptide" evidence="1">
    <location>
        <begin position="1"/>
        <end position="25"/>
    </location>
</feature>
<feature type="domain" description="DUF4300" evidence="2">
    <location>
        <begin position="44"/>
        <end position="298"/>
    </location>
</feature>
<dbReference type="AlphaFoldDB" id="A0A1E3UM22"/>
<organism evidence="3 4">
    <name type="scientific">Eisenbergiella tayi</name>
    <dbReference type="NCBI Taxonomy" id="1432052"/>
    <lineage>
        <taxon>Bacteria</taxon>
        <taxon>Bacillati</taxon>
        <taxon>Bacillota</taxon>
        <taxon>Clostridia</taxon>
        <taxon>Lachnospirales</taxon>
        <taxon>Lachnospiraceae</taxon>
        <taxon>Eisenbergiella</taxon>
    </lineage>
</organism>
<proteinExistence type="predicted"/>
<dbReference type="InterPro" id="IPR025389">
    <property type="entry name" value="DUF4300"/>
</dbReference>
<evidence type="ECO:0000256" key="1">
    <source>
        <dbReference type="SAM" id="SignalP"/>
    </source>
</evidence>